<dbReference type="Pfam" id="PF14662">
    <property type="entry name" value="KASH_CCD"/>
    <property type="match status" value="1"/>
</dbReference>
<evidence type="ECO:0000313" key="4">
    <source>
        <dbReference type="EMBL" id="NXF56556.1"/>
    </source>
</evidence>
<evidence type="ECO:0000256" key="2">
    <source>
        <dbReference type="SAM" id="MobiDB-lite"/>
    </source>
</evidence>
<name>A0A7K8URZ8_OCEOC</name>
<keyword evidence="1" id="KW-0175">Coiled coil</keyword>
<reference evidence="4 5" key="1">
    <citation type="submission" date="2019-09" db="EMBL/GenBank/DDBJ databases">
        <title>Bird 10,000 Genomes (B10K) Project - Family phase.</title>
        <authorList>
            <person name="Zhang G."/>
        </authorList>
    </citation>
    <scope>NUCLEOTIDE SEQUENCE [LARGE SCALE GENOMIC DNA]</scope>
    <source>
        <strain evidence="4">B10K-CU-031-11</strain>
        <tissue evidence="4">Muscle</tissue>
    </source>
</reference>
<dbReference type="GO" id="GO:0070840">
    <property type="term" value="F:dynein complex binding"/>
    <property type="evidence" value="ECO:0007669"/>
    <property type="project" value="TreeGrafter"/>
</dbReference>
<dbReference type="GO" id="GO:0090619">
    <property type="term" value="C:meiotic spindle pole"/>
    <property type="evidence" value="ECO:0007669"/>
    <property type="project" value="TreeGrafter"/>
</dbReference>
<gene>
    <name evidence="4" type="primary">Ccdc155</name>
    <name evidence="4" type="ORF">OCEOCE_R15938</name>
</gene>
<feature type="region of interest" description="Disordered" evidence="2">
    <location>
        <begin position="48"/>
        <end position="81"/>
    </location>
</feature>
<dbReference type="GO" id="GO:0007129">
    <property type="term" value="P:homologous chromosome pairing at meiosis"/>
    <property type="evidence" value="ECO:0007669"/>
    <property type="project" value="TreeGrafter"/>
</dbReference>
<accession>A0A7K8URZ8</accession>
<dbReference type="GO" id="GO:0007015">
    <property type="term" value="P:actin filament organization"/>
    <property type="evidence" value="ECO:0007669"/>
    <property type="project" value="TreeGrafter"/>
</dbReference>
<dbReference type="GO" id="GO:0000800">
    <property type="term" value="C:lateral element"/>
    <property type="evidence" value="ECO:0007669"/>
    <property type="project" value="TreeGrafter"/>
</dbReference>
<comment type="caution">
    <text evidence="4">The sequence shown here is derived from an EMBL/GenBank/DDBJ whole genome shotgun (WGS) entry which is preliminary data.</text>
</comment>
<protein>
    <submittedName>
        <fullName evidence="4">KASH5 protein</fullName>
    </submittedName>
</protein>
<dbReference type="GO" id="GO:0090220">
    <property type="term" value="P:chromosome localization to nuclear envelope involved in homologous chromosome segregation"/>
    <property type="evidence" value="ECO:0007669"/>
    <property type="project" value="TreeGrafter"/>
</dbReference>
<dbReference type="Proteomes" id="UP000569728">
    <property type="component" value="Unassembled WGS sequence"/>
</dbReference>
<dbReference type="AlphaFoldDB" id="A0A7K8URZ8"/>
<feature type="domain" description="KASH5-like coiled-coil" evidence="3">
    <location>
        <begin position="92"/>
        <end position="254"/>
    </location>
</feature>
<dbReference type="GO" id="GO:0051225">
    <property type="term" value="P:spindle assembly"/>
    <property type="evidence" value="ECO:0007669"/>
    <property type="project" value="TreeGrafter"/>
</dbReference>
<dbReference type="OrthoDB" id="9943648at2759"/>
<proteinExistence type="predicted"/>
<feature type="non-terminal residue" evidence="4">
    <location>
        <position position="1"/>
    </location>
</feature>
<dbReference type="GO" id="GO:0034397">
    <property type="term" value="P:telomere localization"/>
    <property type="evidence" value="ECO:0007669"/>
    <property type="project" value="InterPro"/>
</dbReference>
<dbReference type="GO" id="GO:0005640">
    <property type="term" value="C:nuclear outer membrane"/>
    <property type="evidence" value="ECO:0007669"/>
    <property type="project" value="TreeGrafter"/>
</dbReference>
<dbReference type="GO" id="GO:0051653">
    <property type="term" value="P:spindle localization"/>
    <property type="evidence" value="ECO:0007669"/>
    <property type="project" value="TreeGrafter"/>
</dbReference>
<evidence type="ECO:0000256" key="1">
    <source>
        <dbReference type="SAM" id="Coils"/>
    </source>
</evidence>
<dbReference type="InterPro" id="IPR028170">
    <property type="entry name" value="KASH5"/>
</dbReference>
<feature type="coiled-coil region" evidence="1">
    <location>
        <begin position="92"/>
        <end position="178"/>
    </location>
</feature>
<dbReference type="InterPro" id="IPR028168">
    <property type="entry name" value="KASH5_CC"/>
</dbReference>
<dbReference type="PANTHER" id="PTHR47300:SF1">
    <property type="entry name" value="PROTEIN KASH5"/>
    <property type="match status" value="1"/>
</dbReference>
<evidence type="ECO:0000259" key="3">
    <source>
        <dbReference type="Pfam" id="PF14662"/>
    </source>
</evidence>
<dbReference type="GO" id="GO:0000781">
    <property type="term" value="C:chromosome, telomeric region"/>
    <property type="evidence" value="ECO:0007669"/>
    <property type="project" value="TreeGrafter"/>
</dbReference>
<evidence type="ECO:0000313" key="5">
    <source>
        <dbReference type="Proteomes" id="UP000569728"/>
    </source>
</evidence>
<dbReference type="PANTHER" id="PTHR47300">
    <property type="entry name" value="PROTEIN KASH5"/>
    <property type="match status" value="1"/>
</dbReference>
<sequence length="261" mass="28352">VTGQSVEEGQLRALRRMLDPEAAGAALDLPTFHAVMREWIASCRQEGSHRNRGAGCAPNPPCARPAAEEGHTAPAAAQLDGGNADMASATEAASLRSRAEQLAARNAKLQRDAESAEELNARLAEEVAQLKAQLRCSQQALERARGAAEELEDVKMVAKTLEEENGEIRWQLRQLNQRLVAEGRGVRERIQALAAETANLEAQLCRCTALLSSRDAALAQAAQRVEELTAALAEYGGVTQELRREVTRLRDQLGRMQDAWA</sequence>
<dbReference type="GO" id="GO:0034993">
    <property type="term" value="C:meiotic nuclear membrane microtubule tethering complex"/>
    <property type="evidence" value="ECO:0007669"/>
    <property type="project" value="InterPro"/>
</dbReference>
<organism evidence="4 5">
    <name type="scientific">Oceanites oceanicus</name>
    <name type="common">Wilson's storm petrel</name>
    <name type="synonym">Procellaria oceanica</name>
    <dbReference type="NCBI Taxonomy" id="79653"/>
    <lineage>
        <taxon>Eukaryota</taxon>
        <taxon>Metazoa</taxon>
        <taxon>Chordata</taxon>
        <taxon>Craniata</taxon>
        <taxon>Vertebrata</taxon>
        <taxon>Euteleostomi</taxon>
        <taxon>Archelosauria</taxon>
        <taxon>Archosauria</taxon>
        <taxon>Dinosauria</taxon>
        <taxon>Saurischia</taxon>
        <taxon>Theropoda</taxon>
        <taxon>Coelurosauria</taxon>
        <taxon>Aves</taxon>
        <taxon>Neognathae</taxon>
        <taxon>Neoaves</taxon>
        <taxon>Aequornithes</taxon>
        <taxon>Procellariiformes</taxon>
        <taxon>Hydrobatidae</taxon>
        <taxon>Oceanites</taxon>
    </lineage>
</organism>
<feature type="non-terminal residue" evidence="4">
    <location>
        <position position="261"/>
    </location>
</feature>
<dbReference type="EMBL" id="VWZA01006792">
    <property type="protein sequence ID" value="NXF56556.1"/>
    <property type="molecule type" value="Genomic_DNA"/>
</dbReference>
<keyword evidence="5" id="KW-1185">Reference proteome</keyword>